<dbReference type="EMBL" id="AP014936">
    <property type="protein sequence ID" value="BAU49666.1"/>
    <property type="molecule type" value="Genomic_DNA"/>
</dbReference>
<dbReference type="InterPro" id="IPR036249">
    <property type="entry name" value="Thioredoxin-like_sf"/>
</dbReference>
<evidence type="ECO:0000313" key="5">
    <source>
        <dbReference type="Proteomes" id="UP000218899"/>
    </source>
</evidence>
<proteinExistence type="predicted"/>
<dbReference type="SUPFAM" id="SSF52833">
    <property type="entry name" value="Thioredoxin-like"/>
    <property type="match status" value="1"/>
</dbReference>
<dbReference type="PANTHER" id="PTHR32234:SF0">
    <property type="entry name" value="THIOL:DISULFIDE INTERCHANGE PROTEIN DSBD"/>
    <property type="match status" value="1"/>
</dbReference>
<dbReference type="InterPro" id="IPR004879">
    <property type="entry name" value="Ssp411-like_TRX"/>
</dbReference>
<dbReference type="Gene3D" id="3.40.30.10">
    <property type="entry name" value="Glutaredoxin"/>
    <property type="match status" value="1"/>
</dbReference>
<evidence type="ECO:0000259" key="3">
    <source>
        <dbReference type="PROSITE" id="PS51352"/>
    </source>
</evidence>
<dbReference type="PANTHER" id="PTHR32234">
    <property type="entry name" value="THIOL:DISULFIDE INTERCHANGE PROTEIN DSBD"/>
    <property type="match status" value="1"/>
</dbReference>
<dbReference type="PROSITE" id="PS51352">
    <property type="entry name" value="THIOREDOXIN_2"/>
    <property type="match status" value="1"/>
</dbReference>
<dbReference type="OrthoDB" id="9798454at2"/>
<dbReference type="InterPro" id="IPR013766">
    <property type="entry name" value="Thioredoxin_domain"/>
</dbReference>
<accession>A0A1B4V814</accession>
<dbReference type="GO" id="GO:0045454">
    <property type="term" value="P:cell redox homeostasis"/>
    <property type="evidence" value="ECO:0007669"/>
    <property type="project" value="TreeGrafter"/>
</dbReference>
<dbReference type="RefSeq" id="WP_096462045.1">
    <property type="nucleotide sequence ID" value="NZ_AP014936.1"/>
</dbReference>
<feature type="signal peptide" evidence="2">
    <location>
        <begin position="1"/>
        <end position="27"/>
    </location>
</feature>
<protein>
    <recommendedName>
        <fullName evidence="3">Thioredoxin domain-containing protein</fullName>
    </recommendedName>
</protein>
<gene>
    <name evidence="4" type="ORF">SVA_3118</name>
</gene>
<feature type="domain" description="Thioredoxin" evidence="3">
    <location>
        <begin position="19"/>
        <end position="150"/>
    </location>
</feature>
<dbReference type="InterPro" id="IPR017937">
    <property type="entry name" value="Thioredoxin_CS"/>
</dbReference>
<keyword evidence="5" id="KW-1185">Reference proteome</keyword>
<organism evidence="4 5">
    <name type="scientific">Sulfurifustis variabilis</name>
    <dbReference type="NCBI Taxonomy" id="1675686"/>
    <lineage>
        <taxon>Bacteria</taxon>
        <taxon>Pseudomonadati</taxon>
        <taxon>Pseudomonadota</taxon>
        <taxon>Gammaproteobacteria</taxon>
        <taxon>Acidiferrobacterales</taxon>
        <taxon>Acidiferrobacteraceae</taxon>
        <taxon>Sulfurifustis</taxon>
    </lineage>
</organism>
<dbReference type="GO" id="GO:0015035">
    <property type="term" value="F:protein-disulfide reductase activity"/>
    <property type="evidence" value="ECO:0007669"/>
    <property type="project" value="TreeGrafter"/>
</dbReference>
<feature type="chain" id="PRO_5008571290" description="Thioredoxin domain-containing protein" evidence="2">
    <location>
        <begin position="28"/>
        <end position="179"/>
    </location>
</feature>
<dbReference type="KEGG" id="sva:SVA_3118"/>
<keyword evidence="2" id="KW-0732">Signal</keyword>
<dbReference type="Proteomes" id="UP000218899">
    <property type="component" value="Chromosome"/>
</dbReference>
<dbReference type="AlphaFoldDB" id="A0A1B4V814"/>
<keyword evidence="1" id="KW-0676">Redox-active center</keyword>
<dbReference type="Pfam" id="PF03190">
    <property type="entry name" value="Thioredox_DsbH"/>
    <property type="match status" value="1"/>
</dbReference>
<evidence type="ECO:0000313" key="4">
    <source>
        <dbReference type="EMBL" id="BAU49666.1"/>
    </source>
</evidence>
<evidence type="ECO:0000256" key="1">
    <source>
        <dbReference type="ARBA" id="ARBA00023284"/>
    </source>
</evidence>
<name>A0A1B4V814_9GAMM</name>
<reference evidence="4 5" key="1">
    <citation type="submission" date="2015-08" db="EMBL/GenBank/DDBJ databases">
        <title>Complete genome sequence of Sulfurifustis variabilis.</title>
        <authorList>
            <person name="Miura A."/>
            <person name="Kojima H."/>
            <person name="Fukui M."/>
        </authorList>
    </citation>
    <scope>NUCLEOTIDE SEQUENCE [LARGE SCALE GENOMIC DNA]</scope>
    <source>
        <strain evidence="5">skN76</strain>
    </source>
</reference>
<evidence type="ECO:0000256" key="2">
    <source>
        <dbReference type="SAM" id="SignalP"/>
    </source>
</evidence>
<dbReference type="PROSITE" id="PS00194">
    <property type="entry name" value="THIOREDOXIN_1"/>
    <property type="match status" value="1"/>
</dbReference>
<sequence>MSRTKRFRSAAATMAVVLLLAAWPVRAGELTGWHYLEQTRIAWRPYGEAAFAEARRIGKPLFVLVFADWCEWCRKYEVETLETDAIRERLERDYIPVAVDHTTQRSLAKQLGAKLVPTTLLLTPEGEKLLRFYGVQPAAALADTLDRANVLWKRGEIPQPDFGDIETCCPLEDATGDKR</sequence>